<sequence length="151" mass="16551">MAAYSYLHPALFLDSANYLIQNNSATNHHNPVTMMSTGSFQEQACQDVVNSNTTSLSYYPSADNCQTLQDVVQFHERSNCEEKNSRSSSDNEQSLITTTTTNDSNSTHSSSLVGIHNNNNPKTTEKKRKNSATSKSKTSREGSCISSGESK</sequence>
<feature type="compositionally biased region" description="Low complexity" evidence="1">
    <location>
        <begin position="94"/>
        <end position="112"/>
    </location>
</feature>
<feature type="non-terminal residue" evidence="2">
    <location>
        <position position="151"/>
    </location>
</feature>
<organism evidence="2 3">
    <name type="scientific">Papaver nudicaule</name>
    <name type="common">Iceland poppy</name>
    <dbReference type="NCBI Taxonomy" id="74823"/>
    <lineage>
        <taxon>Eukaryota</taxon>
        <taxon>Viridiplantae</taxon>
        <taxon>Streptophyta</taxon>
        <taxon>Embryophyta</taxon>
        <taxon>Tracheophyta</taxon>
        <taxon>Spermatophyta</taxon>
        <taxon>Magnoliopsida</taxon>
        <taxon>Ranunculales</taxon>
        <taxon>Papaveraceae</taxon>
        <taxon>Papaveroideae</taxon>
        <taxon>Papaver</taxon>
    </lineage>
</organism>
<dbReference type="EMBL" id="JAJJMA010338032">
    <property type="protein sequence ID" value="MCL7051397.1"/>
    <property type="molecule type" value="Genomic_DNA"/>
</dbReference>
<dbReference type="AlphaFoldDB" id="A0AA41W1G1"/>
<proteinExistence type="predicted"/>
<gene>
    <name evidence="2" type="ORF">MKW94_009763</name>
</gene>
<evidence type="ECO:0000313" key="3">
    <source>
        <dbReference type="Proteomes" id="UP001177140"/>
    </source>
</evidence>
<keyword evidence="3" id="KW-1185">Reference proteome</keyword>
<feature type="region of interest" description="Disordered" evidence="1">
    <location>
        <begin position="77"/>
        <end position="151"/>
    </location>
</feature>
<name>A0AA41W1G1_PAPNU</name>
<comment type="caution">
    <text evidence="2">The sequence shown here is derived from an EMBL/GenBank/DDBJ whole genome shotgun (WGS) entry which is preliminary data.</text>
</comment>
<evidence type="ECO:0000256" key="1">
    <source>
        <dbReference type="SAM" id="MobiDB-lite"/>
    </source>
</evidence>
<accession>A0AA41W1G1</accession>
<dbReference type="Proteomes" id="UP001177140">
    <property type="component" value="Unassembled WGS sequence"/>
</dbReference>
<evidence type="ECO:0000313" key="2">
    <source>
        <dbReference type="EMBL" id="MCL7051397.1"/>
    </source>
</evidence>
<reference evidence="2" key="1">
    <citation type="submission" date="2022-03" db="EMBL/GenBank/DDBJ databases">
        <title>A functionally conserved STORR gene fusion in Papaver species that diverged 16.8 million years ago.</title>
        <authorList>
            <person name="Catania T."/>
        </authorList>
    </citation>
    <scope>NUCLEOTIDE SEQUENCE</scope>
    <source>
        <strain evidence="2">S-191538</strain>
    </source>
</reference>
<protein>
    <submittedName>
        <fullName evidence="2">Uncharacterized protein</fullName>
    </submittedName>
</protein>